<evidence type="ECO:0000256" key="1">
    <source>
        <dbReference type="ARBA" id="ARBA00005525"/>
    </source>
</evidence>
<evidence type="ECO:0000313" key="11">
    <source>
        <dbReference type="EMBL" id="ACQ81519.1"/>
    </source>
</evidence>
<dbReference type="Gene3D" id="1.10.3730.10">
    <property type="entry name" value="ProC C-terminal domain-like"/>
    <property type="match status" value="1"/>
</dbReference>
<dbReference type="HAMAP" id="MF_01925">
    <property type="entry name" value="P5C_reductase"/>
    <property type="match status" value="1"/>
</dbReference>
<comment type="function">
    <text evidence="4 5">Catalyzes the reduction of 1-pyrroline-5-carboxylate (PCA) to L-proline.</text>
</comment>
<evidence type="ECO:0000256" key="4">
    <source>
        <dbReference type="ARBA" id="ARBA00058118"/>
    </source>
</evidence>
<evidence type="ECO:0000313" key="12">
    <source>
        <dbReference type="Proteomes" id="UP000007962"/>
    </source>
</evidence>
<keyword evidence="5" id="KW-0963">Cytoplasm</keyword>
<feature type="binding site" evidence="7">
    <location>
        <position position="34"/>
    </location>
    <ligand>
        <name>NADP(+)</name>
        <dbReference type="ChEBI" id="CHEBI:58349"/>
    </ligand>
</feature>
<feature type="binding site" evidence="7">
    <location>
        <begin position="6"/>
        <end position="11"/>
    </location>
    <ligand>
        <name>NADP(+)</name>
        <dbReference type="ChEBI" id="CHEBI:58349"/>
    </ligand>
</feature>
<dbReference type="eggNOG" id="COG0345">
    <property type="taxonomic scope" value="Bacteria"/>
</dbReference>
<gene>
    <name evidence="5" type="primary">proC</name>
    <name evidence="11" type="ordered locus">Bcav_3276</name>
</gene>
<evidence type="ECO:0000259" key="10">
    <source>
        <dbReference type="Pfam" id="PF14748"/>
    </source>
</evidence>
<dbReference type="GO" id="GO:0005737">
    <property type="term" value="C:cytoplasm"/>
    <property type="evidence" value="ECO:0007669"/>
    <property type="project" value="UniProtKB-SubCell"/>
</dbReference>
<dbReference type="PANTHER" id="PTHR11645">
    <property type="entry name" value="PYRROLINE-5-CARBOXYLATE REDUCTASE"/>
    <property type="match status" value="1"/>
</dbReference>
<keyword evidence="5 8" id="KW-0028">Amino-acid biosynthesis</keyword>
<evidence type="ECO:0000256" key="5">
    <source>
        <dbReference type="HAMAP-Rule" id="MF_01925"/>
    </source>
</evidence>
<dbReference type="InterPro" id="IPR028939">
    <property type="entry name" value="P5C_Rdtase_cat_N"/>
</dbReference>
<dbReference type="AlphaFoldDB" id="C5C1A9"/>
<evidence type="ECO:0000256" key="6">
    <source>
        <dbReference type="NCBIfam" id="TIGR00112"/>
    </source>
</evidence>
<dbReference type="SUPFAM" id="SSF48179">
    <property type="entry name" value="6-phosphogluconate dehydrogenase C-terminal domain-like"/>
    <property type="match status" value="1"/>
</dbReference>
<dbReference type="EC" id="1.5.1.2" evidence="5 6"/>
<dbReference type="Proteomes" id="UP000007962">
    <property type="component" value="Chromosome"/>
</dbReference>
<evidence type="ECO:0000256" key="3">
    <source>
        <dbReference type="ARBA" id="ARBA00023002"/>
    </source>
</evidence>
<comment type="subcellular location">
    <subcellularLocation>
        <location evidence="5">Cytoplasm</location>
    </subcellularLocation>
</comment>
<dbReference type="NCBIfam" id="TIGR00112">
    <property type="entry name" value="proC"/>
    <property type="match status" value="1"/>
</dbReference>
<dbReference type="Pfam" id="PF14748">
    <property type="entry name" value="P5CR_dimer"/>
    <property type="match status" value="1"/>
</dbReference>
<dbReference type="FunFam" id="1.10.3730.10:FF:000001">
    <property type="entry name" value="Pyrroline-5-carboxylate reductase"/>
    <property type="match status" value="1"/>
</dbReference>
<keyword evidence="12" id="KW-1185">Reference proteome</keyword>
<keyword evidence="3 5" id="KW-0560">Oxidoreductase</keyword>
<evidence type="ECO:0000256" key="2">
    <source>
        <dbReference type="ARBA" id="ARBA00022857"/>
    </source>
</evidence>
<dbReference type="EMBL" id="CP001618">
    <property type="protein sequence ID" value="ACQ81519.1"/>
    <property type="molecule type" value="Genomic_DNA"/>
</dbReference>
<organism evidence="11 12">
    <name type="scientific">Beutenbergia cavernae (strain ATCC BAA-8 / DSM 12333 / CCUG 43141 / JCM 11478 / NBRC 16432 / NCIMB 13614 / HKI 0122)</name>
    <dbReference type="NCBI Taxonomy" id="471853"/>
    <lineage>
        <taxon>Bacteria</taxon>
        <taxon>Bacillati</taxon>
        <taxon>Actinomycetota</taxon>
        <taxon>Actinomycetes</taxon>
        <taxon>Micrococcales</taxon>
        <taxon>Beutenbergiaceae</taxon>
        <taxon>Beutenbergia</taxon>
    </lineage>
</organism>
<dbReference type="OrthoDB" id="9805754at2"/>
<dbReference type="Pfam" id="PF03807">
    <property type="entry name" value="F420_oxidored"/>
    <property type="match status" value="1"/>
</dbReference>
<dbReference type="PIRSF" id="PIRSF000193">
    <property type="entry name" value="Pyrrol-5-carb_rd"/>
    <property type="match status" value="1"/>
</dbReference>
<dbReference type="PROSITE" id="PS00521">
    <property type="entry name" value="P5CR"/>
    <property type="match status" value="1"/>
</dbReference>
<dbReference type="HOGENOM" id="CLU_042344_3_1_11"/>
<dbReference type="InterPro" id="IPR053790">
    <property type="entry name" value="P5CR-like_CS"/>
</dbReference>
<dbReference type="GO" id="GO:0055129">
    <property type="term" value="P:L-proline biosynthetic process"/>
    <property type="evidence" value="ECO:0007669"/>
    <property type="project" value="UniProtKB-UniRule"/>
</dbReference>
<reference evidence="11 12" key="1">
    <citation type="journal article" date="2009" name="Stand. Genomic Sci.">
        <title>Complete genome sequence of Beutenbergia cavernae type strain (HKI 0122).</title>
        <authorList>
            <person name="Land M."/>
            <person name="Pukall R."/>
            <person name="Abt B."/>
            <person name="Goker M."/>
            <person name="Rohde M."/>
            <person name="Glavina Del Rio T."/>
            <person name="Tice H."/>
            <person name="Copeland A."/>
            <person name="Cheng J.F."/>
            <person name="Lucas S."/>
            <person name="Chen F."/>
            <person name="Nolan M."/>
            <person name="Bruce D."/>
            <person name="Goodwin L."/>
            <person name="Pitluck S."/>
            <person name="Ivanova N."/>
            <person name="Mavromatis K."/>
            <person name="Ovchinnikova G."/>
            <person name="Pati A."/>
            <person name="Chen A."/>
            <person name="Palaniappan K."/>
            <person name="Hauser L."/>
            <person name="Chang Y.J."/>
            <person name="Jefferies C.C."/>
            <person name="Saunders E."/>
            <person name="Brettin T."/>
            <person name="Detter J.C."/>
            <person name="Han C."/>
            <person name="Chain P."/>
            <person name="Bristow J."/>
            <person name="Eisen J.A."/>
            <person name="Markowitz V."/>
            <person name="Hugenholtz P."/>
            <person name="Kyrpides N.C."/>
            <person name="Klenk H.P."/>
            <person name="Lapidus A."/>
        </authorList>
    </citation>
    <scope>NUCLEOTIDE SEQUENCE [LARGE SCALE GENOMIC DNA]</scope>
    <source>
        <strain evidence="12">ATCC BAA-8 / DSM 12333 / NBRC 16432</strain>
    </source>
</reference>
<keyword evidence="5 8" id="KW-0641">Proline biosynthesis</keyword>
<dbReference type="GO" id="GO:0004735">
    <property type="term" value="F:pyrroline-5-carboxylate reductase activity"/>
    <property type="evidence" value="ECO:0007669"/>
    <property type="project" value="UniProtKB-UniRule"/>
</dbReference>
<name>C5C1A9_BEUC1</name>
<dbReference type="Gene3D" id="3.40.50.720">
    <property type="entry name" value="NAD(P)-binding Rossmann-like Domain"/>
    <property type="match status" value="1"/>
</dbReference>
<dbReference type="InterPro" id="IPR008927">
    <property type="entry name" value="6-PGluconate_DH-like_C_sf"/>
</dbReference>
<dbReference type="KEGG" id="bcv:Bcav_3276"/>
<feature type="binding site" evidence="7">
    <location>
        <position position="55"/>
    </location>
    <ligand>
        <name>NADPH</name>
        <dbReference type="ChEBI" id="CHEBI:57783"/>
    </ligand>
</feature>
<dbReference type="UniPathway" id="UPA00098">
    <property type="reaction ID" value="UER00361"/>
</dbReference>
<dbReference type="STRING" id="471853.Bcav_3276"/>
<comment type="similarity">
    <text evidence="1 5 8">Belongs to the pyrroline-5-carboxylate reductase family.</text>
</comment>
<dbReference type="InterPro" id="IPR036291">
    <property type="entry name" value="NAD(P)-bd_dom_sf"/>
</dbReference>
<evidence type="ECO:0000256" key="7">
    <source>
        <dbReference type="PIRSR" id="PIRSR000193-1"/>
    </source>
</evidence>
<proteinExistence type="inferred from homology"/>
<accession>C5C1A9</accession>
<evidence type="ECO:0000256" key="8">
    <source>
        <dbReference type="RuleBase" id="RU003903"/>
    </source>
</evidence>
<comment type="pathway">
    <text evidence="5 8">Amino-acid biosynthesis; L-proline biosynthesis; L-proline from L-glutamate 5-semialdehyde: step 1/1.</text>
</comment>
<keyword evidence="2 5" id="KW-0521">NADP</keyword>
<dbReference type="SUPFAM" id="SSF51735">
    <property type="entry name" value="NAD(P)-binding Rossmann-fold domains"/>
    <property type="match status" value="1"/>
</dbReference>
<dbReference type="InterPro" id="IPR000304">
    <property type="entry name" value="Pyrroline-COOH_reductase"/>
</dbReference>
<dbReference type="RefSeq" id="WP_015883756.1">
    <property type="nucleotide sequence ID" value="NC_012669.1"/>
</dbReference>
<evidence type="ECO:0000259" key="9">
    <source>
        <dbReference type="Pfam" id="PF03807"/>
    </source>
</evidence>
<feature type="domain" description="Pyrroline-5-carboxylate reductase dimerisation" evidence="10">
    <location>
        <begin position="160"/>
        <end position="264"/>
    </location>
</feature>
<dbReference type="PANTHER" id="PTHR11645:SF0">
    <property type="entry name" value="PYRROLINE-5-CARBOXYLATE REDUCTASE 3"/>
    <property type="match status" value="1"/>
</dbReference>
<comment type="catalytic activity">
    <reaction evidence="5">
        <text>L-proline + NAD(+) = (S)-1-pyrroline-5-carboxylate + NADH + 2 H(+)</text>
        <dbReference type="Rhea" id="RHEA:14105"/>
        <dbReference type="ChEBI" id="CHEBI:15378"/>
        <dbReference type="ChEBI" id="CHEBI:17388"/>
        <dbReference type="ChEBI" id="CHEBI:57540"/>
        <dbReference type="ChEBI" id="CHEBI:57945"/>
        <dbReference type="ChEBI" id="CHEBI:60039"/>
        <dbReference type="EC" id="1.5.1.2"/>
    </reaction>
</comment>
<protein>
    <recommendedName>
        <fullName evidence="5 6">Pyrroline-5-carboxylate reductase</fullName>
        <shortName evidence="5">P5C reductase</shortName>
        <shortName evidence="5">P5CR</shortName>
        <ecNumber evidence="5 6">1.5.1.2</ecNumber>
    </recommendedName>
    <alternativeName>
        <fullName evidence="5">PCA reductase</fullName>
    </alternativeName>
</protein>
<sequence>MRIALLGAGTMGRAVLTSILATDGVGADDVVVTTSRDASAEAVASRFGVAAGTDNRAAATDADVVVLGVKPQGMAALLDEIGPAIGGETLVASLAVGLATTFYEARLPAGTPVVRVMPNTPATIGQGVSALSAGAAATDAHLALLERLLAGTGLVVRVPESQQSVVAAVSGSGPAYVFHLVDALAEAGTAGGLPRATALRLAAQTVAGAGALAVSSGEHPAILREQVSSPGGTTLAALAELDDRGVRAAYAAAVRAAVRRAGELAADLDPGPPR</sequence>
<dbReference type="InterPro" id="IPR029036">
    <property type="entry name" value="P5CR_dimer"/>
</dbReference>
<feature type="domain" description="Pyrroline-5-carboxylate reductase catalytic N-terminal" evidence="9">
    <location>
        <begin position="2"/>
        <end position="94"/>
    </location>
</feature>
<comment type="catalytic activity">
    <reaction evidence="5 8">
        <text>L-proline + NADP(+) = (S)-1-pyrroline-5-carboxylate + NADPH + 2 H(+)</text>
        <dbReference type="Rhea" id="RHEA:14109"/>
        <dbReference type="ChEBI" id="CHEBI:15378"/>
        <dbReference type="ChEBI" id="CHEBI:17388"/>
        <dbReference type="ChEBI" id="CHEBI:57783"/>
        <dbReference type="ChEBI" id="CHEBI:58349"/>
        <dbReference type="ChEBI" id="CHEBI:60039"/>
        <dbReference type="EC" id="1.5.1.2"/>
    </reaction>
</comment>